<feature type="chain" id="PRO_5038525027" description="Lipoprotein" evidence="1">
    <location>
        <begin position="21"/>
        <end position="307"/>
    </location>
</feature>
<gene>
    <name evidence="2" type="ORF">J0695_04585</name>
</gene>
<evidence type="ECO:0000313" key="3">
    <source>
        <dbReference type="Proteomes" id="UP000664167"/>
    </source>
</evidence>
<organism evidence="2 3">
    <name type="scientific">Streptomyces beijiangensis</name>
    <dbReference type="NCBI Taxonomy" id="163361"/>
    <lineage>
        <taxon>Bacteria</taxon>
        <taxon>Bacillati</taxon>
        <taxon>Actinomycetota</taxon>
        <taxon>Actinomycetes</taxon>
        <taxon>Kitasatosporales</taxon>
        <taxon>Streptomycetaceae</taxon>
        <taxon>Streptomyces</taxon>
    </lineage>
</organism>
<reference evidence="2" key="1">
    <citation type="submission" date="2021-03" db="EMBL/GenBank/DDBJ databases">
        <title>Streptomyces poriferae sp. nov., a novel marine sponge-derived Actinobacteria species with anti-MRSA activity.</title>
        <authorList>
            <person name="Sandoval-Powers M."/>
            <person name="Kralova S."/>
            <person name="Nguyen G.-S."/>
            <person name="Fawwal D."/>
            <person name="Degnes K."/>
            <person name="Klinkenberg G."/>
            <person name="Sletta H."/>
            <person name="Wentzel A."/>
            <person name="Liles M.R."/>
        </authorList>
    </citation>
    <scope>NUCLEOTIDE SEQUENCE</scope>
    <source>
        <strain evidence="2">DSM 41794</strain>
    </source>
</reference>
<dbReference type="AlphaFoldDB" id="A0A939F3L9"/>
<comment type="caution">
    <text evidence="2">The sequence shown here is derived from an EMBL/GenBank/DDBJ whole genome shotgun (WGS) entry which is preliminary data.</text>
</comment>
<sequence length="307" mass="32374">MNYRLKNHMLAVSLSVATLAVVTGCAGSDTESSTKPTRILPSPAVPFDEKDPSTWTLPIQGYLPSDSAKAQISQARKQLIGDCMKGFGFTWAPAPDLPKIGGKTLVDWRYGIHDLALAKVRGYKPDANDQAAYDNAINAGAVDNLTGGADSQTLDGSGVKAVNGKKVPEGGCMGQADRRIGAQAVQTNTAQEISAEAFVKSKADAHVVKAFGAWSACMKASGYNYAAPLDASDDPRFGSPDVTALEIATATTDIDCRNKTNVAKIWFDAETTLQNKAIENKAELLDHESKALDAAVKKAASVIAGTR</sequence>
<protein>
    <recommendedName>
        <fullName evidence="4">Lipoprotein</fullName>
    </recommendedName>
</protein>
<dbReference type="EMBL" id="JAFLRJ010000036">
    <property type="protein sequence ID" value="MBO0511088.1"/>
    <property type="molecule type" value="Genomic_DNA"/>
</dbReference>
<name>A0A939F3L9_9ACTN</name>
<feature type="signal peptide" evidence="1">
    <location>
        <begin position="1"/>
        <end position="20"/>
    </location>
</feature>
<evidence type="ECO:0000313" key="2">
    <source>
        <dbReference type="EMBL" id="MBO0511088.1"/>
    </source>
</evidence>
<dbReference type="RefSeq" id="WP_206960414.1">
    <property type="nucleotide sequence ID" value="NZ_BAAAJJ010000012.1"/>
</dbReference>
<dbReference type="PROSITE" id="PS51257">
    <property type="entry name" value="PROKAR_LIPOPROTEIN"/>
    <property type="match status" value="1"/>
</dbReference>
<evidence type="ECO:0008006" key="4">
    <source>
        <dbReference type="Google" id="ProtNLM"/>
    </source>
</evidence>
<keyword evidence="1" id="KW-0732">Signal</keyword>
<proteinExistence type="predicted"/>
<keyword evidence="3" id="KW-1185">Reference proteome</keyword>
<dbReference type="Proteomes" id="UP000664167">
    <property type="component" value="Unassembled WGS sequence"/>
</dbReference>
<evidence type="ECO:0000256" key="1">
    <source>
        <dbReference type="SAM" id="SignalP"/>
    </source>
</evidence>
<accession>A0A939F3L9</accession>